<evidence type="ECO:0000313" key="2">
    <source>
        <dbReference type="EMBL" id="MFD2045339.1"/>
    </source>
</evidence>
<dbReference type="EMBL" id="JBHUHQ010000019">
    <property type="protein sequence ID" value="MFD2045339.1"/>
    <property type="molecule type" value="Genomic_DNA"/>
</dbReference>
<sequence length="89" mass="10283">MEFFVQLDSTDQTKEEFLSATKKVMAVLDQQGYEYESILFNGSGFDLETKVKTEGYLKYSIKLVKDEVVKIGDVEEHNKDMQSRITFSI</sequence>
<evidence type="ECO:0000313" key="3">
    <source>
        <dbReference type="Proteomes" id="UP001597383"/>
    </source>
</evidence>
<name>A0ABW4W0J5_9BACI</name>
<protein>
    <recommendedName>
        <fullName evidence="1">YfjL-like C-terminal domain-containing protein</fullName>
    </recommendedName>
</protein>
<keyword evidence="3" id="KW-1185">Reference proteome</keyword>
<gene>
    <name evidence="2" type="ORF">ACFSJF_13745</name>
</gene>
<organism evidence="2 3">
    <name type="scientific">Ornithinibacillus salinisoli</name>
    <dbReference type="NCBI Taxonomy" id="1848459"/>
    <lineage>
        <taxon>Bacteria</taxon>
        <taxon>Bacillati</taxon>
        <taxon>Bacillota</taxon>
        <taxon>Bacilli</taxon>
        <taxon>Bacillales</taxon>
        <taxon>Bacillaceae</taxon>
        <taxon>Ornithinibacillus</taxon>
    </lineage>
</organism>
<dbReference type="Proteomes" id="UP001597383">
    <property type="component" value="Unassembled WGS sequence"/>
</dbReference>
<dbReference type="InterPro" id="IPR056905">
    <property type="entry name" value="YfjL_C"/>
</dbReference>
<dbReference type="Pfam" id="PF24911">
    <property type="entry name" value="YfjL_C"/>
    <property type="match status" value="1"/>
</dbReference>
<evidence type="ECO:0000259" key="1">
    <source>
        <dbReference type="Pfam" id="PF24911"/>
    </source>
</evidence>
<feature type="domain" description="YfjL-like C-terminal" evidence="1">
    <location>
        <begin position="1"/>
        <end position="75"/>
    </location>
</feature>
<accession>A0ABW4W0J5</accession>
<reference evidence="3" key="1">
    <citation type="journal article" date="2019" name="Int. J. Syst. Evol. Microbiol.">
        <title>The Global Catalogue of Microorganisms (GCM) 10K type strain sequencing project: providing services to taxonomists for standard genome sequencing and annotation.</title>
        <authorList>
            <consortium name="The Broad Institute Genomics Platform"/>
            <consortium name="The Broad Institute Genome Sequencing Center for Infectious Disease"/>
            <person name="Wu L."/>
            <person name="Ma J."/>
        </authorList>
    </citation>
    <scope>NUCLEOTIDE SEQUENCE [LARGE SCALE GENOMIC DNA]</scope>
    <source>
        <strain evidence="3">R28</strain>
    </source>
</reference>
<proteinExistence type="predicted"/>
<comment type="caution">
    <text evidence="2">The sequence shown here is derived from an EMBL/GenBank/DDBJ whole genome shotgun (WGS) entry which is preliminary data.</text>
</comment>
<dbReference type="RefSeq" id="WP_377557982.1">
    <property type="nucleotide sequence ID" value="NZ_JBHUMI010000020.1"/>
</dbReference>